<evidence type="ECO:0000313" key="4">
    <source>
        <dbReference type="Proteomes" id="UP000275368"/>
    </source>
</evidence>
<dbReference type="GO" id="GO:0046872">
    <property type="term" value="F:metal ion binding"/>
    <property type="evidence" value="ECO:0007669"/>
    <property type="project" value="UniProtKB-KW"/>
</dbReference>
<dbReference type="SFLD" id="SFLDS00001">
    <property type="entry name" value="Enolase"/>
    <property type="match status" value="1"/>
</dbReference>
<proteinExistence type="predicted"/>
<dbReference type="Gene3D" id="3.30.390.10">
    <property type="entry name" value="Enolase-like, N-terminal domain"/>
    <property type="match status" value="1"/>
</dbReference>
<dbReference type="InterPro" id="IPR013342">
    <property type="entry name" value="Mandelate_racemase_C"/>
</dbReference>
<dbReference type="AlphaFoldDB" id="A0A3G9JAY2"/>
<dbReference type="EMBL" id="AP019308">
    <property type="protein sequence ID" value="BBH23041.1"/>
    <property type="molecule type" value="Genomic_DNA"/>
</dbReference>
<dbReference type="SUPFAM" id="SSF54826">
    <property type="entry name" value="Enolase N-terminal domain-like"/>
    <property type="match status" value="1"/>
</dbReference>
<dbReference type="Proteomes" id="UP000275368">
    <property type="component" value="Chromosome"/>
</dbReference>
<keyword evidence="1" id="KW-0479">Metal-binding</keyword>
<dbReference type="InterPro" id="IPR029065">
    <property type="entry name" value="Enolase_C-like"/>
</dbReference>
<gene>
    <name evidence="3" type="ORF">Back11_43860</name>
</gene>
<dbReference type="GO" id="GO:0016829">
    <property type="term" value="F:lyase activity"/>
    <property type="evidence" value="ECO:0007669"/>
    <property type="project" value="UniProtKB-KW"/>
</dbReference>
<dbReference type="SUPFAM" id="SSF51604">
    <property type="entry name" value="Enolase C-terminal domain-like"/>
    <property type="match status" value="1"/>
</dbReference>
<evidence type="ECO:0000313" key="3">
    <source>
        <dbReference type="EMBL" id="BBH23041.1"/>
    </source>
</evidence>
<name>A0A3G9JAY2_9BACL</name>
<dbReference type="RefSeq" id="WP_125662072.1">
    <property type="nucleotide sequence ID" value="NZ_AP019308.1"/>
</dbReference>
<dbReference type="SMART" id="SM00922">
    <property type="entry name" value="MR_MLE"/>
    <property type="match status" value="1"/>
</dbReference>
<dbReference type="OrthoDB" id="9775391at2"/>
<dbReference type="InterPro" id="IPR036849">
    <property type="entry name" value="Enolase-like_C_sf"/>
</dbReference>
<reference evidence="3 4" key="1">
    <citation type="submission" date="2018-11" db="EMBL/GenBank/DDBJ databases">
        <title>Complete genome sequence of Paenibacillus baekrokdamisoli strain KCTC 33723.</title>
        <authorList>
            <person name="Kang S.W."/>
            <person name="Lee K.C."/>
            <person name="Kim K.K."/>
            <person name="Kim J.S."/>
            <person name="Kim D.S."/>
            <person name="Ko S.H."/>
            <person name="Yang S.H."/>
            <person name="Lee J.S."/>
        </authorList>
    </citation>
    <scope>NUCLEOTIDE SEQUENCE [LARGE SCALE GENOMIC DNA]</scope>
    <source>
        <strain evidence="3 4">KCTC 33723</strain>
    </source>
</reference>
<dbReference type="InterPro" id="IPR029017">
    <property type="entry name" value="Enolase-like_N"/>
</dbReference>
<evidence type="ECO:0000256" key="1">
    <source>
        <dbReference type="ARBA" id="ARBA00022723"/>
    </source>
</evidence>
<protein>
    <submittedName>
        <fullName evidence="3">Dehydratase</fullName>
    </submittedName>
</protein>
<accession>A0A3G9JAY2</accession>
<dbReference type="CDD" id="cd03316">
    <property type="entry name" value="MR_like"/>
    <property type="match status" value="1"/>
</dbReference>
<dbReference type="InterPro" id="IPR034593">
    <property type="entry name" value="DgoD-like"/>
</dbReference>
<organism evidence="3 4">
    <name type="scientific">Paenibacillus baekrokdamisoli</name>
    <dbReference type="NCBI Taxonomy" id="1712516"/>
    <lineage>
        <taxon>Bacteria</taxon>
        <taxon>Bacillati</taxon>
        <taxon>Bacillota</taxon>
        <taxon>Bacilli</taxon>
        <taxon>Bacillales</taxon>
        <taxon>Paenibacillaceae</taxon>
        <taxon>Paenibacillus</taxon>
    </lineage>
</organism>
<dbReference type="PANTHER" id="PTHR48080">
    <property type="entry name" value="D-GALACTONATE DEHYDRATASE-RELATED"/>
    <property type="match status" value="1"/>
</dbReference>
<dbReference type="Pfam" id="PF13378">
    <property type="entry name" value="MR_MLE_C"/>
    <property type="match status" value="1"/>
</dbReference>
<sequence>MKITDIRTYILGNSWKNWLFVQVHTDEGITGLGEGTLNGFAKTVETAIHELKHLVIGMDPFDVEAISLKMIRDVYSDGGQIQGSALAAVETACWDIMGKAMGQPIYKLLGGRCHDKLRCYANGWYRGGSDDESFHNQAKEVVAKGYTALKFDPFGAAWRTVERVDFASAIRNIAAVREAVGPDVDILIEGHNRFSVHTALQFADAMAPYNPTWFEAPVPPHRVSSMVEVAKRSPVPIATGEDYYNREQFAELLKHDAVHIIQLEPQFLGLSASKQICGMVHAHNGVTAPHSAQGPVCSVVCAHLNMATPNFFLHEIFDEFNHSWAQEVLTPPFRVENGFLQPPDSPGLGIELNLEEAVKHPYHPGHWLPLFRQGWEKRELVD</sequence>
<dbReference type="Gene3D" id="3.20.20.120">
    <property type="entry name" value="Enolase-like C-terminal domain"/>
    <property type="match status" value="1"/>
</dbReference>
<keyword evidence="2" id="KW-0456">Lyase</keyword>
<evidence type="ECO:0000256" key="2">
    <source>
        <dbReference type="ARBA" id="ARBA00023239"/>
    </source>
</evidence>
<dbReference type="KEGG" id="pbk:Back11_43860"/>
<keyword evidence="4" id="KW-1185">Reference proteome</keyword>
<dbReference type="Pfam" id="PF02746">
    <property type="entry name" value="MR_MLE_N"/>
    <property type="match status" value="1"/>
</dbReference>
<dbReference type="PANTHER" id="PTHR48080:SF2">
    <property type="entry name" value="D-GALACTONATE DEHYDRATASE"/>
    <property type="match status" value="1"/>
</dbReference>
<dbReference type="InterPro" id="IPR013341">
    <property type="entry name" value="Mandelate_racemase_N_dom"/>
</dbReference>